<dbReference type="GO" id="GO:0003700">
    <property type="term" value="F:DNA-binding transcription factor activity"/>
    <property type="evidence" value="ECO:0007669"/>
    <property type="project" value="TreeGrafter"/>
</dbReference>
<accession>C9Y2Q7</accession>
<dbReference type="PANTHER" id="PTHR30146">
    <property type="entry name" value="LACI-RELATED TRANSCRIPTIONAL REPRESSOR"/>
    <property type="match status" value="1"/>
</dbReference>
<dbReference type="KEGG" id="ctu:CTU_18580"/>
<dbReference type="InterPro" id="IPR000843">
    <property type="entry name" value="HTH_LacI"/>
</dbReference>
<gene>
    <name evidence="5" type="ordered locus">Ctu_18580</name>
</gene>
<evidence type="ECO:0000256" key="1">
    <source>
        <dbReference type="ARBA" id="ARBA00023015"/>
    </source>
</evidence>
<dbReference type="PROSITE" id="PS50932">
    <property type="entry name" value="HTH_LACI_2"/>
    <property type="match status" value="1"/>
</dbReference>
<dbReference type="Pfam" id="PF00356">
    <property type="entry name" value="LacI"/>
    <property type="match status" value="1"/>
</dbReference>
<dbReference type="EMBL" id="FN543093">
    <property type="protein sequence ID" value="CBA30322.1"/>
    <property type="molecule type" value="Genomic_DNA"/>
</dbReference>
<evidence type="ECO:0000256" key="2">
    <source>
        <dbReference type="ARBA" id="ARBA00023125"/>
    </source>
</evidence>
<dbReference type="GO" id="GO:0000976">
    <property type="term" value="F:transcription cis-regulatory region binding"/>
    <property type="evidence" value="ECO:0007669"/>
    <property type="project" value="TreeGrafter"/>
</dbReference>
<reference evidence="6" key="2">
    <citation type="journal article" date="2011" name="J. Bacteriol.">
        <title>Complete genome sequence of Cronobacter turicensis LMG 23827, a food-borne pathogen causing deaths in neonates.</title>
        <authorList>
            <person name="Stephan R."/>
            <person name="Lehner A."/>
            <person name="Tischler P."/>
            <person name="Rattei T."/>
        </authorList>
    </citation>
    <scope>NUCLEOTIDE SEQUENCE [LARGE SCALE GENOMIC DNA]</scope>
    <source>
        <strain evidence="6">DSM 18703 / CCUG 55852 / LMG 23827 / z3032</strain>
    </source>
</reference>
<dbReference type="GO" id="GO:0016853">
    <property type="term" value="F:isomerase activity"/>
    <property type="evidence" value="ECO:0007669"/>
    <property type="project" value="UniProtKB-KW"/>
</dbReference>
<keyword evidence="1" id="KW-0805">Transcription regulation</keyword>
<protein>
    <recommendedName>
        <fullName evidence="4">HTH lacI-type domain-containing protein</fullName>
    </recommendedName>
</protein>
<dbReference type="PROSITE" id="PS00356">
    <property type="entry name" value="HTH_LACI_1"/>
    <property type="match status" value="1"/>
</dbReference>
<dbReference type="Pfam" id="PF00532">
    <property type="entry name" value="Peripla_BP_1"/>
    <property type="match status" value="1"/>
</dbReference>
<dbReference type="Proteomes" id="UP000002069">
    <property type="component" value="Chromosome"/>
</dbReference>
<dbReference type="SUPFAM" id="SSF47413">
    <property type="entry name" value="lambda repressor-like DNA-binding domains"/>
    <property type="match status" value="1"/>
</dbReference>
<dbReference type="AlphaFoldDB" id="C9Y2Q7"/>
<dbReference type="SUPFAM" id="SSF53822">
    <property type="entry name" value="Periplasmic binding protein-like I"/>
    <property type="match status" value="1"/>
</dbReference>
<dbReference type="PATRIC" id="fig|693216.3.peg.1765"/>
<keyword evidence="6" id="KW-1185">Reference proteome</keyword>
<dbReference type="CDD" id="cd01392">
    <property type="entry name" value="HTH_LacI"/>
    <property type="match status" value="1"/>
</dbReference>
<reference evidence="5 6" key="1">
    <citation type="journal article" date="2010" name="J. Bacteriol.">
        <title>Complete Genome Sequence of Cronobacter turicensis LMG 23827, a foodborne pathogen causing deaths in neonates.</title>
        <authorList>
            <person name="Stephan R."/>
            <person name="Lehner A."/>
            <person name="Tischler P."/>
            <person name="Rattei T."/>
        </authorList>
    </citation>
    <scope>NUCLEOTIDE SEQUENCE [LARGE SCALE GENOMIC DNA]</scope>
    <source>
        <strain evidence="6">DSM 18703 / CCUG 55852 / LMG 23827 / z3032</strain>
    </source>
</reference>
<dbReference type="InterPro" id="IPR028082">
    <property type="entry name" value="Peripla_BP_I"/>
</dbReference>
<keyword evidence="3" id="KW-0804">Transcription</keyword>
<proteinExistence type="predicted"/>
<dbReference type="InterPro" id="IPR001761">
    <property type="entry name" value="Peripla_BP/Lac1_sug-bd_dom"/>
</dbReference>
<organism evidence="5 6">
    <name type="scientific">Cronobacter turicensis (strain DSM 18703 / CCUG 55852 / LMG 23827 / z3032)</name>
    <dbReference type="NCBI Taxonomy" id="693216"/>
    <lineage>
        <taxon>Bacteria</taxon>
        <taxon>Pseudomonadati</taxon>
        <taxon>Pseudomonadota</taxon>
        <taxon>Gammaproteobacteria</taxon>
        <taxon>Enterobacterales</taxon>
        <taxon>Enterobacteriaceae</taxon>
        <taxon>Cronobacter</taxon>
    </lineage>
</organism>
<dbReference type="HOGENOM" id="CLU_037628_6_0_6"/>
<feature type="domain" description="HTH lacI-type" evidence="4">
    <location>
        <begin position="3"/>
        <end position="57"/>
    </location>
</feature>
<keyword evidence="5" id="KW-0413">Isomerase</keyword>
<name>C9Y2Q7_CROTZ</name>
<dbReference type="Gene3D" id="1.10.260.40">
    <property type="entry name" value="lambda repressor-like DNA-binding domains"/>
    <property type="match status" value="1"/>
</dbReference>
<dbReference type="PRINTS" id="PR00036">
    <property type="entry name" value="HTHLACI"/>
</dbReference>
<dbReference type="PANTHER" id="PTHR30146:SF131">
    <property type="entry name" value="LACI FAMILY DNA-BINDING TRANSCRIPTIONAL REGULATOR"/>
    <property type="match status" value="1"/>
</dbReference>
<evidence type="ECO:0000256" key="3">
    <source>
        <dbReference type="ARBA" id="ARBA00023163"/>
    </source>
</evidence>
<evidence type="ECO:0000313" key="6">
    <source>
        <dbReference type="Proteomes" id="UP000002069"/>
    </source>
</evidence>
<sequence length="330" mass="36236">MMVTLEDVAAHAGVSRATVSRVVNGDSKVKSQTRARVEAAIQTLGYSPNPAARALASSQSHTLGLVTTSYRGGFFGALMDTVQSEAQRHGKQLLVTQGRDSAQNERDAISQLYNLRCDGLLLHIRMLKDDALREMAAAGRRFIVLDRDVPGLESRCVTFDHRGASTLATRYFLTRGHTAIACLHGPLSRSSSRLRLQGFLDAMQAADLTPVACLEADYSLQGGYLQMQALLARALPTAIYCCNEEMAVGAMLAINEKGLRIPHDISCICYDSGERADFVRPRLTSVHFPITEMARFGARKLLEEETEQQIFTPKMMERDSVKDLTKAGIK</sequence>
<evidence type="ECO:0000259" key="4">
    <source>
        <dbReference type="PROSITE" id="PS50932"/>
    </source>
</evidence>
<dbReference type="Gene3D" id="3.40.50.2300">
    <property type="match status" value="2"/>
</dbReference>
<evidence type="ECO:0000313" key="5">
    <source>
        <dbReference type="EMBL" id="CBA30322.1"/>
    </source>
</evidence>
<dbReference type="InterPro" id="IPR010982">
    <property type="entry name" value="Lambda_DNA-bd_dom_sf"/>
</dbReference>
<keyword evidence="2" id="KW-0238">DNA-binding</keyword>
<dbReference type="SMART" id="SM00354">
    <property type="entry name" value="HTH_LACI"/>
    <property type="match status" value="1"/>
</dbReference>